<sequence>MLAATKDQLFVLKVAERTMSCLSLLGSLFIMVTFIRWRYFRKPINRLVFFASFGNVCANVATLISIDALPKYQGHLTSLCEFQGVLIQWFMVADSLWVFCMALNVMLVFFYNYGASQLRRLETWYMLFSYGVPAVPASVYIIIDHYGSFRVMGSATIWCWVGPQVEWMRIAFFYMPVWVILSATIIIYTITGRKIFYSSAELRSFSRYPDEFRSPRDKPPVVSHRGIKIQKEFSVHSSAKPAPETPARAYGLRDSLPSTGNLTPPTPSLDRASRTSTPSSKAGTPSETAKRKKKNKNCSYRCEISAPASAAVDLESGLHRTRPANHTLQLGRPGTHVHFNKAAMSYFKVAFLMFAALFIVWVPSTINRVWHFVNKENSYVFGLNVASALVLPLQGFWNAMIYISTTWPECKRAFAETTGKKYHSASRPNREDSQHKLTLDDIDELDPFGGDIPLKVMLNQSPRKNNRSHVSNSSTE</sequence>
<evidence type="ECO:0000256" key="2">
    <source>
        <dbReference type="ARBA" id="ARBA00022692"/>
    </source>
</evidence>
<dbReference type="SUPFAM" id="SSF81321">
    <property type="entry name" value="Family A G protein-coupled receptor-like"/>
    <property type="match status" value="1"/>
</dbReference>
<protein>
    <recommendedName>
        <fullName evidence="7">G-protein coupled receptors family 2 profile 2 domain-containing protein</fullName>
    </recommendedName>
</protein>
<dbReference type="Gene3D" id="1.20.1070.10">
    <property type="entry name" value="Rhodopsin 7-helix transmembrane proteins"/>
    <property type="match status" value="1"/>
</dbReference>
<evidence type="ECO:0000313" key="9">
    <source>
        <dbReference type="Proteomes" id="UP000799428"/>
    </source>
</evidence>
<keyword evidence="2 6" id="KW-0812">Transmembrane</keyword>
<dbReference type="OrthoDB" id="18453at2759"/>
<comment type="subcellular location">
    <subcellularLocation>
        <location evidence="1">Membrane</location>
        <topology evidence="1">Multi-pass membrane protein</topology>
    </subcellularLocation>
</comment>
<dbReference type="EMBL" id="MU005770">
    <property type="protein sequence ID" value="KAF2709525.1"/>
    <property type="molecule type" value="Genomic_DNA"/>
</dbReference>
<dbReference type="Pfam" id="PF05462">
    <property type="entry name" value="Dicty_CAR"/>
    <property type="match status" value="1"/>
</dbReference>
<feature type="transmembrane region" description="Helical" evidence="6">
    <location>
        <begin position="170"/>
        <end position="190"/>
    </location>
</feature>
<organism evidence="8 9">
    <name type="scientific">Pleomassaria siparia CBS 279.74</name>
    <dbReference type="NCBI Taxonomy" id="1314801"/>
    <lineage>
        <taxon>Eukaryota</taxon>
        <taxon>Fungi</taxon>
        <taxon>Dikarya</taxon>
        <taxon>Ascomycota</taxon>
        <taxon>Pezizomycotina</taxon>
        <taxon>Dothideomycetes</taxon>
        <taxon>Pleosporomycetidae</taxon>
        <taxon>Pleosporales</taxon>
        <taxon>Pleomassariaceae</taxon>
        <taxon>Pleomassaria</taxon>
    </lineage>
</organism>
<keyword evidence="9" id="KW-1185">Reference proteome</keyword>
<dbReference type="GO" id="GO:0005886">
    <property type="term" value="C:plasma membrane"/>
    <property type="evidence" value="ECO:0007669"/>
    <property type="project" value="TreeGrafter"/>
</dbReference>
<evidence type="ECO:0000256" key="1">
    <source>
        <dbReference type="ARBA" id="ARBA00004141"/>
    </source>
</evidence>
<dbReference type="PANTHER" id="PTHR23112">
    <property type="entry name" value="G PROTEIN-COUPLED RECEPTOR 157-RELATED"/>
    <property type="match status" value="1"/>
</dbReference>
<evidence type="ECO:0000313" key="8">
    <source>
        <dbReference type="EMBL" id="KAF2709525.1"/>
    </source>
</evidence>
<feature type="compositionally biased region" description="Polar residues" evidence="5">
    <location>
        <begin position="274"/>
        <end position="287"/>
    </location>
</feature>
<evidence type="ECO:0000259" key="7">
    <source>
        <dbReference type="PROSITE" id="PS50261"/>
    </source>
</evidence>
<feature type="region of interest" description="Disordered" evidence="5">
    <location>
        <begin position="234"/>
        <end position="296"/>
    </location>
</feature>
<feature type="transmembrane region" description="Helical" evidence="6">
    <location>
        <begin position="47"/>
        <end position="66"/>
    </location>
</feature>
<feature type="transmembrane region" description="Helical" evidence="6">
    <location>
        <begin position="17"/>
        <end position="35"/>
    </location>
</feature>
<evidence type="ECO:0000256" key="4">
    <source>
        <dbReference type="ARBA" id="ARBA00023136"/>
    </source>
</evidence>
<evidence type="ECO:0000256" key="3">
    <source>
        <dbReference type="ARBA" id="ARBA00022989"/>
    </source>
</evidence>
<dbReference type="InterPro" id="IPR017981">
    <property type="entry name" value="GPCR_2-like_7TM"/>
</dbReference>
<feature type="transmembrane region" description="Helical" evidence="6">
    <location>
        <begin position="346"/>
        <end position="366"/>
    </location>
</feature>
<proteinExistence type="predicted"/>
<dbReference type="Proteomes" id="UP000799428">
    <property type="component" value="Unassembled WGS sequence"/>
</dbReference>
<dbReference type="GO" id="GO:0007166">
    <property type="term" value="P:cell surface receptor signaling pathway"/>
    <property type="evidence" value="ECO:0007669"/>
    <property type="project" value="InterPro"/>
</dbReference>
<evidence type="ECO:0000256" key="5">
    <source>
        <dbReference type="SAM" id="MobiDB-lite"/>
    </source>
</evidence>
<dbReference type="PROSITE" id="PS50261">
    <property type="entry name" value="G_PROTEIN_RECEP_F2_4"/>
    <property type="match status" value="1"/>
</dbReference>
<keyword evidence="4 6" id="KW-0472">Membrane</keyword>
<feature type="transmembrane region" description="Helical" evidence="6">
    <location>
        <begin position="123"/>
        <end position="143"/>
    </location>
</feature>
<gene>
    <name evidence="8" type="ORF">K504DRAFT_276447</name>
</gene>
<accession>A0A6G1KAF8</accession>
<dbReference type="AlphaFoldDB" id="A0A6G1KAF8"/>
<dbReference type="PANTHER" id="PTHR23112:SF0">
    <property type="entry name" value="TRANSMEMBRANE PROTEIN 116"/>
    <property type="match status" value="1"/>
</dbReference>
<feature type="transmembrane region" description="Helical" evidence="6">
    <location>
        <begin position="378"/>
        <end position="403"/>
    </location>
</feature>
<reference evidence="8" key="1">
    <citation type="journal article" date="2020" name="Stud. Mycol.">
        <title>101 Dothideomycetes genomes: a test case for predicting lifestyles and emergence of pathogens.</title>
        <authorList>
            <person name="Haridas S."/>
            <person name="Albert R."/>
            <person name="Binder M."/>
            <person name="Bloem J."/>
            <person name="Labutti K."/>
            <person name="Salamov A."/>
            <person name="Andreopoulos B."/>
            <person name="Baker S."/>
            <person name="Barry K."/>
            <person name="Bills G."/>
            <person name="Bluhm B."/>
            <person name="Cannon C."/>
            <person name="Castanera R."/>
            <person name="Culley D."/>
            <person name="Daum C."/>
            <person name="Ezra D."/>
            <person name="Gonzalez J."/>
            <person name="Henrissat B."/>
            <person name="Kuo A."/>
            <person name="Liang C."/>
            <person name="Lipzen A."/>
            <person name="Lutzoni F."/>
            <person name="Magnuson J."/>
            <person name="Mondo S."/>
            <person name="Nolan M."/>
            <person name="Ohm R."/>
            <person name="Pangilinan J."/>
            <person name="Park H.-J."/>
            <person name="Ramirez L."/>
            <person name="Alfaro M."/>
            <person name="Sun H."/>
            <person name="Tritt A."/>
            <person name="Yoshinaga Y."/>
            <person name="Zwiers L.-H."/>
            <person name="Turgeon B."/>
            <person name="Goodwin S."/>
            <person name="Spatafora J."/>
            <person name="Crous P."/>
            <person name="Grigoriev I."/>
        </authorList>
    </citation>
    <scope>NUCLEOTIDE SEQUENCE</scope>
    <source>
        <strain evidence="8">CBS 279.74</strain>
    </source>
</reference>
<feature type="transmembrane region" description="Helical" evidence="6">
    <location>
        <begin position="86"/>
        <end position="111"/>
    </location>
</feature>
<name>A0A6G1KAF8_9PLEO</name>
<dbReference type="GO" id="GO:0007189">
    <property type="term" value="P:adenylate cyclase-activating G protein-coupled receptor signaling pathway"/>
    <property type="evidence" value="ECO:0007669"/>
    <property type="project" value="TreeGrafter"/>
</dbReference>
<dbReference type="GO" id="GO:0004930">
    <property type="term" value="F:G protein-coupled receptor activity"/>
    <property type="evidence" value="ECO:0007669"/>
    <property type="project" value="TreeGrafter"/>
</dbReference>
<feature type="domain" description="G-protein coupled receptors family 2 profile 2" evidence="7">
    <location>
        <begin position="9"/>
        <end position="188"/>
    </location>
</feature>
<keyword evidence="3 6" id="KW-1133">Transmembrane helix</keyword>
<evidence type="ECO:0000256" key="6">
    <source>
        <dbReference type="SAM" id="Phobius"/>
    </source>
</evidence>